<dbReference type="EMBL" id="CP063845">
    <property type="protein sequence ID" value="UFP93400.1"/>
    <property type="molecule type" value="Genomic_DNA"/>
</dbReference>
<accession>A0ABY3PIA4</accession>
<reference evidence="1 2" key="1">
    <citation type="journal article" date="2021" name="Genome Biol. Evol.">
        <title>Complete Genome Sequencing of a Novel Gloeobacter Species from a Waterfall Cave in Mexico.</title>
        <authorList>
            <person name="Saw J.H."/>
            <person name="Cardona T."/>
            <person name="Montejano G."/>
        </authorList>
    </citation>
    <scope>NUCLEOTIDE SEQUENCE [LARGE SCALE GENOMIC DNA]</scope>
    <source>
        <strain evidence="1">MG652769</strain>
    </source>
</reference>
<protein>
    <submittedName>
        <fullName evidence="1">Uncharacterized protein</fullName>
    </submittedName>
</protein>
<proteinExistence type="predicted"/>
<organism evidence="1 2">
    <name type="scientific">Gloeobacter morelensis MG652769</name>
    <dbReference type="NCBI Taxonomy" id="2781736"/>
    <lineage>
        <taxon>Bacteria</taxon>
        <taxon>Bacillati</taxon>
        <taxon>Cyanobacteriota</taxon>
        <taxon>Cyanophyceae</taxon>
        <taxon>Gloeobacterales</taxon>
        <taxon>Gloeobacteraceae</taxon>
        <taxon>Gloeobacter</taxon>
        <taxon>Gloeobacter morelensis</taxon>
    </lineage>
</organism>
<gene>
    <name evidence="1" type="ORF">ISF26_16565</name>
</gene>
<dbReference type="Proteomes" id="UP001054846">
    <property type="component" value="Chromosome"/>
</dbReference>
<sequence>MCVQYIEAEIELDRGQALSPQVEQALQVHGEPLRWAIVEADKAGGPVRVEAVVVRA</sequence>
<evidence type="ECO:0000313" key="1">
    <source>
        <dbReference type="EMBL" id="UFP93400.1"/>
    </source>
</evidence>
<evidence type="ECO:0000313" key="2">
    <source>
        <dbReference type="Proteomes" id="UP001054846"/>
    </source>
</evidence>
<name>A0ABY3PIA4_9CYAN</name>
<dbReference type="RefSeq" id="WP_230840401.1">
    <property type="nucleotide sequence ID" value="NZ_CP063845.1"/>
</dbReference>
<keyword evidence="2" id="KW-1185">Reference proteome</keyword>